<reference evidence="1" key="1">
    <citation type="submission" date="2021-05" db="EMBL/GenBank/DDBJ databases">
        <authorList>
            <person name="Scholz U."/>
            <person name="Mascher M."/>
            <person name="Fiebig A."/>
        </authorList>
    </citation>
    <scope>NUCLEOTIDE SEQUENCE [LARGE SCALE GENOMIC DNA]</scope>
</reference>
<protein>
    <submittedName>
        <fullName evidence="1">Uncharacterized protein</fullName>
    </submittedName>
</protein>
<dbReference type="Proteomes" id="UP001732700">
    <property type="component" value="Chromosome 4C"/>
</dbReference>
<evidence type="ECO:0000313" key="1">
    <source>
        <dbReference type="EnsemblPlants" id="AVESA.00010b.r2.4CG1325920.1.CDS.1"/>
    </source>
</evidence>
<proteinExistence type="predicted"/>
<dbReference type="EnsemblPlants" id="AVESA.00010b.r2.4CG1325920.1">
    <property type="protein sequence ID" value="AVESA.00010b.r2.4CG1325920.1.CDS.1"/>
    <property type="gene ID" value="AVESA.00010b.r2.4CG1325920"/>
</dbReference>
<accession>A0ACD5WXG9</accession>
<keyword evidence="2" id="KW-1185">Reference proteome</keyword>
<sequence length="752" mass="83850">MSNVNLSTIGNLVQVVSMLSNLRVLHLSKCELVFPHTPIVHSNLTSLQMLDLSASGVDTLNPSYWFWDVGTIRNLDLSYNEISEPFPDAMGNMTSLEALHLGGNCLTNLKSKALRNLCNLRELTLSGNSINQDLPEFLEGLPHCAWSKMELLDLTHTNISGEIPKWIEQWTDLSILQLSFNRLVGSIPREVGVLNKLSKLYLDGNQFNGSISEEHLGSLVNLEELDLSYNSLHMVISSNWTPPFKLQLAYFPSSKLGPQFPLWLKGQSDVIYLDISDAGIVGHLPDWFWAVFSNVQYLNISCNQISGRLPSTLEFMSSAMPIVVYLNSNMLTGSLPQLPRFLVELDISRNLLSGPLPQNFGAPFLHNLLLSENSINGTIPVHFCKLQGLNVLDLAKNRLIGRFPNCAEVSMGTRKLNATFSATALILYKNNLSGDISFLQSCPELILLDLAHNKFTGGLPTWIAERVPDLSFLQLRHNMFSGSIPIQLTQLAYLQYLDLAYNRISGFVPHTLANMKAMTQDHTPRLDNPLSRYGRTGLSEEYDWSIYDGSLEVVTKGQYLDYTSSLVYMVGLDLSCINLVGEIPVEITSLVNMKSLNISHNQFSGKIPETIGFLGSLESLDLSCNELSGGIPSSFSNMTMLSKLNLSYNNLSGRVPYIGNDYLCGPPLSRNCSGTEVINGGNLDEHQAETRYFYLGLAAGFVMGLWVVFVVFLFGKRFRVAYFHLFDKLLRAIQVSMTWNPQTAMEDQRIEP</sequence>
<reference evidence="1" key="2">
    <citation type="submission" date="2025-09" db="UniProtKB">
        <authorList>
            <consortium name="EnsemblPlants"/>
        </authorList>
    </citation>
    <scope>IDENTIFICATION</scope>
</reference>
<organism evidence="1 2">
    <name type="scientific">Avena sativa</name>
    <name type="common">Oat</name>
    <dbReference type="NCBI Taxonomy" id="4498"/>
    <lineage>
        <taxon>Eukaryota</taxon>
        <taxon>Viridiplantae</taxon>
        <taxon>Streptophyta</taxon>
        <taxon>Embryophyta</taxon>
        <taxon>Tracheophyta</taxon>
        <taxon>Spermatophyta</taxon>
        <taxon>Magnoliopsida</taxon>
        <taxon>Liliopsida</taxon>
        <taxon>Poales</taxon>
        <taxon>Poaceae</taxon>
        <taxon>BOP clade</taxon>
        <taxon>Pooideae</taxon>
        <taxon>Poodae</taxon>
        <taxon>Poeae</taxon>
        <taxon>Poeae Chloroplast Group 1 (Aveneae type)</taxon>
        <taxon>Aveninae</taxon>
        <taxon>Avena</taxon>
    </lineage>
</organism>
<evidence type="ECO:0000313" key="2">
    <source>
        <dbReference type="Proteomes" id="UP001732700"/>
    </source>
</evidence>
<name>A0ACD5WXG9_AVESA</name>